<name>A0A5N6F198_9EURO</name>
<proteinExistence type="predicted"/>
<keyword evidence="1" id="KW-0472">Membrane</keyword>
<feature type="transmembrane region" description="Helical" evidence="1">
    <location>
        <begin position="74"/>
        <end position="96"/>
    </location>
</feature>
<dbReference type="Proteomes" id="UP000326799">
    <property type="component" value="Unassembled WGS sequence"/>
</dbReference>
<gene>
    <name evidence="2" type="ORF">BDV33DRAFT_200818</name>
</gene>
<feature type="transmembrane region" description="Helical" evidence="1">
    <location>
        <begin position="12"/>
        <end position="32"/>
    </location>
</feature>
<evidence type="ECO:0000313" key="2">
    <source>
        <dbReference type="EMBL" id="KAB8223269.1"/>
    </source>
</evidence>
<keyword evidence="1" id="KW-1133">Transmembrane helix</keyword>
<sequence length="185" mass="20444">MNLFDTRRKLPIHCFQLFLTVIVIGLSAPRLFMKNQPRTRASTIGLGMGAKSLAIILYQLLTEHVTVLRKWASLKAYTILNALEIVFWAAVIVLTIQANVQMCVAPGCILGWGVAITGINLRYGIILGLGDWCGYCMADAFENSVLAVYATIICYREWKQSKGGVGSDAYKRAHELRSFSPVSSV</sequence>
<organism evidence="2 3">
    <name type="scientific">Aspergillus novoparasiticus</name>
    <dbReference type="NCBI Taxonomy" id="986946"/>
    <lineage>
        <taxon>Eukaryota</taxon>
        <taxon>Fungi</taxon>
        <taxon>Dikarya</taxon>
        <taxon>Ascomycota</taxon>
        <taxon>Pezizomycotina</taxon>
        <taxon>Eurotiomycetes</taxon>
        <taxon>Eurotiomycetidae</taxon>
        <taxon>Eurotiales</taxon>
        <taxon>Aspergillaceae</taxon>
        <taxon>Aspergillus</taxon>
        <taxon>Aspergillus subgen. Circumdati</taxon>
    </lineage>
</organism>
<protein>
    <submittedName>
        <fullName evidence="2">Uncharacterized protein</fullName>
    </submittedName>
</protein>
<dbReference type="EMBL" id="ML733407">
    <property type="protein sequence ID" value="KAB8223269.1"/>
    <property type="molecule type" value="Genomic_DNA"/>
</dbReference>
<accession>A0A5N6F198</accession>
<reference evidence="2 3" key="1">
    <citation type="submission" date="2019-04" db="EMBL/GenBank/DDBJ databases">
        <title>Fungal friends and foes A comparative genomics study of 23 Aspergillus species from section Flavi.</title>
        <authorList>
            <consortium name="DOE Joint Genome Institute"/>
            <person name="Kjaerbolling I."/>
            <person name="Vesth T.C."/>
            <person name="Frisvad J.C."/>
            <person name="Nybo J.L."/>
            <person name="Theobald S."/>
            <person name="Kildgaard S."/>
            <person name="Petersen T.I."/>
            <person name="Kuo A."/>
            <person name="Sato A."/>
            <person name="Lyhne E.K."/>
            <person name="Kogle M.E."/>
            <person name="Wiebenga A."/>
            <person name="Kun R.S."/>
            <person name="Lubbers R.J."/>
            <person name="Makela M.R."/>
            <person name="Barry K."/>
            <person name="Chovatia M."/>
            <person name="Clum A."/>
            <person name="Daum C."/>
            <person name="Haridas S."/>
            <person name="He G."/>
            <person name="LaButti K."/>
            <person name="Lipzen A."/>
            <person name="Mondo S."/>
            <person name="Pangilinan J."/>
            <person name="Riley R."/>
            <person name="Salamov A."/>
            <person name="Simmons B.A."/>
            <person name="Magnuson J.K."/>
            <person name="Henrissat B."/>
            <person name="Mortensen U.H."/>
            <person name="Larsen T.O."/>
            <person name="De vries R.P."/>
            <person name="Grigoriev I.V."/>
            <person name="Machida M."/>
            <person name="Baker S.E."/>
            <person name="Andersen M.R."/>
        </authorList>
    </citation>
    <scope>NUCLEOTIDE SEQUENCE [LARGE SCALE GENOMIC DNA]</scope>
    <source>
        <strain evidence="2 3">CBS 126849</strain>
    </source>
</reference>
<evidence type="ECO:0000256" key="1">
    <source>
        <dbReference type="SAM" id="Phobius"/>
    </source>
</evidence>
<dbReference type="AlphaFoldDB" id="A0A5N6F198"/>
<evidence type="ECO:0000313" key="3">
    <source>
        <dbReference type="Proteomes" id="UP000326799"/>
    </source>
</evidence>
<keyword evidence="3" id="KW-1185">Reference proteome</keyword>
<keyword evidence="1" id="KW-0812">Transmembrane</keyword>